<evidence type="ECO:0000256" key="1">
    <source>
        <dbReference type="SAM" id="Phobius"/>
    </source>
</evidence>
<sequence>MDPAEGFMTDLVSVFAGVMLLISGAFGILQGASAIANDDLYSAGSDYLYKFDMDVWGWTHVVIGVLCVVVAIGILRGSSWAQVSGMIIAGLSAVANFAFLPRYPLWAITVIAVDILVIHALSTQLKRR</sequence>
<organism evidence="3 4">
    <name type="scientific">Nocardioides conyzicola</name>
    <dbReference type="NCBI Taxonomy" id="1651781"/>
    <lineage>
        <taxon>Bacteria</taxon>
        <taxon>Bacillati</taxon>
        <taxon>Actinomycetota</taxon>
        <taxon>Actinomycetes</taxon>
        <taxon>Propionibacteriales</taxon>
        <taxon>Nocardioidaceae</taxon>
        <taxon>Nocardioides</taxon>
    </lineage>
</organism>
<feature type="domain" description="DUF7144" evidence="2">
    <location>
        <begin position="13"/>
        <end position="124"/>
    </location>
</feature>
<dbReference type="EMBL" id="BAABKM010000001">
    <property type="protein sequence ID" value="GAA4690980.1"/>
    <property type="molecule type" value="Genomic_DNA"/>
</dbReference>
<evidence type="ECO:0000313" key="3">
    <source>
        <dbReference type="EMBL" id="GAA4690980.1"/>
    </source>
</evidence>
<dbReference type="Pfam" id="PF23636">
    <property type="entry name" value="DUF7144"/>
    <property type="match status" value="1"/>
</dbReference>
<keyword evidence="1" id="KW-0812">Transmembrane</keyword>
<protein>
    <recommendedName>
        <fullName evidence="2">DUF7144 domain-containing protein</fullName>
    </recommendedName>
</protein>
<name>A0ABP8WM99_9ACTN</name>
<dbReference type="InterPro" id="IPR055568">
    <property type="entry name" value="DUF7144"/>
</dbReference>
<feature type="transmembrane region" description="Helical" evidence="1">
    <location>
        <begin position="12"/>
        <end position="35"/>
    </location>
</feature>
<proteinExistence type="predicted"/>
<gene>
    <name evidence="3" type="ORF">GCM10023349_01920</name>
</gene>
<keyword evidence="1" id="KW-0472">Membrane</keyword>
<evidence type="ECO:0000313" key="4">
    <source>
        <dbReference type="Proteomes" id="UP001499974"/>
    </source>
</evidence>
<feature type="transmembrane region" description="Helical" evidence="1">
    <location>
        <begin position="105"/>
        <end position="122"/>
    </location>
</feature>
<feature type="transmembrane region" description="Helical" evidence="1">
    <location>
        <begin position="55"/>
        <end position="75"/>
    </location>
</feature>
<accession>A0ABP8WM99</accession>
<keyword evidence="4" id="KW-1185">Reference proteome</keyword>
<comment type="caution">
    <text evidence="3">The sequence shown here is derived from an EMBL/GenBank/DDBJ whole genome shotgun (WGS) entry which is preliminary data.</text>
</comment>
<keyword evidence="1" id="KW-1133">Transmembrane helix</keyword>
<feature type="transmembrane region" description="Helical" evidence="1">
    <location>
        <begin position="80"/>
        <end position="99"/>
    </location>
</feature>
<dbReference type="Proteomes" id="UP001499974">
    <property type="component" value="Unassembled WGS sequence"/>
</dbReference>
<reference evidence="4" key="1">
    <citation type="journal article" date="2019" name="Int. J. Syst. Evol. Microbiol.">
        <title>The Global Catalogue of Microorganisms (GCM) 10K type strain sequencing project: providing services to taxonomists for standard genome sequencing and annotation.</title>
        <authorList>
            <consortium name="The Broad Institute Genomics Platform"/>
            <consortium name="The Broad Institute Genome Sequencing Center for Infectious Disease"/>
            <person name="Wu L."/>
            <person name="Ma J."/>
        </authorList>
    </citation>
    <scope>NUCLEOTIDE SEQUENCE [LARGE SCALE GENOMIC DNA]</scope>
    <source>
        <strain evidence="4">JCM 18531</strain>
    </source>
</reference>
<evidence type="ECO:0000259" key="2">
    <source>
        <dbReference type="Pfam" id="PF23636"/>
    </source>
</evidence>